<dbReference type="Proteomes" id="UP001163321">
    <property type="component" value="Chromosome 7"/>
</dbReference>
<proteinExistence type="predicted"/>
<sequence length="94" mass="11070">MKQGTDFASEDLESELAQLRLTLEERDHELRQRNFNMIRATEAIDMLSAQLQEAQRAEARAKKKRNEKRRLICTSVLKLEAVWMQKQPRNGKRS</sequence>
<accession>A0ACC0VUE2</accession>
<keyword evidence="2" id="KW-1185">Reference proteome</keyword>
<dbReference type="EMBL" id="CM047586">
    <property type="protein sequence ID" value="KAI9909716.1"/>
    <property type="molecule type" value="Genomic_DNA"/>
</dbReference>
<evidence type="ECO:0000313" key="2">
    <source>
        <dbReference type="Proteomes" id="UP001163321"/>
    </source>
</evidence>
<evidence type="ECO:0000313" key="1">
    <source>
        <dbReference type="EMBL" id="KAI9909716.1"/>
    </source>
</evidence>
<reference evidence="1 2" key="1">
    <citation type="journal article" date="2022" name="bioRxiv">
        <title>The genome of the oomycete Peronosclerospora sorghi, a cosmopolitan pathogen of maize and sorghum, is inflated with dispersed pseudogenes.</title>
        <authorList>
            <person name="Fletcher K."/>
            <person name="Martin F."/>
            <person name="Isakeit T."/>
            <person name="Cavanaugh K."/>
            <person name="Magill C."/>
            <person name="Michelmore R."/>
        </authorList>
    </citation>
    <scope>NUCLEOTIDE SEQUENCE [LARGE SCALE GENOMIC DNA]</scope>
    <source>
        <strain evidence="1">P6</strain>
    </source>
</reference>
<organism evidence="1 2">
    <name type="scientific">Peronosclerospora sorghi</name>
    <dbReference type="NCBI Taxonomy" id="230839"/>
    <lineage>
        <taxon>Eukaryota</taxon>
        <taxon>Sar</taxon>
        <taxon>Stramenopiles</taxon>
        <taxon>Oomycota</taxon>
        <taxon>Peronosporomycetes</taxon>
        <taxon>Peronosporales</taxon>
        <taxon>Peronosporaceae</taxon>
        <taxon>Peronosclerospora</taxon>
    </lineage>
</organism>
<name>A0ACC0VUE2_9STRA</name>
<gene>
    <name evidence="1" type="ORF">PsorP6_014922</name>
</gene>
<protein>
    <submittedName>
        <fullName evidence="1">Uncharacterized protein</fullName>
    </submittedName>
</protein>
<comment type="caution">
    <text evidence="1">The sequence shown here is derived from an EMBL/GenBank/DDBJ whole genome shotgun (WGS) entry which is preliminary data.</text>
</comment>